<keyword evidence="3" id="KW-1185">Reference proteome</keyword>
<gene>
    <name evidence="2" type="ORF">FIA58_011455</name>
</gene>
<sequence length="805" mass="81230">MMKLLQFNLFDFKKGVSGYSLKIPVFLLLFFSQFIFSQNISGVINNYTAVTNINNPVCLPCDANCVHTITVADASAFAVGDKALIIQMKGATVSTANNATGGSVTAINEAGNYEFFEVGSIAGNVITPRYALIRNYNTTGKVQVLRIPDLNDANINATLTAAPWNDATGTGGVLALSANTLTFNADIDVEGLGFTGVGMPFNGTPDNCSVNPSTQMVLPNTNVSSYTRGEGIALFNALTDRGRAPRANGGGSGVSGDSGGGGGSNFGAGGEGGKRWCDVSGLNAGGVGGFSMSPYLALDKVFLGGAGGPGFVTTNNPSSAANGGGIVIIFANDIIGNGFRINANGLSPVAVNPVGAPDGGGGGGAGGSVLIKSPSFTTNLTIDINGGQGQDLNTATHHGPGGGGGGGVFLYSLASLPANVTLNAIGGIGGVHSDAFRNDSQDGQSGGSISLYVPIENPNYTGNDDDDGVTLDCDLDDDNDGILDTDEYASGLPDPLGDDDGDGVPNYLDPDLTGFVDVNSDGINDNYDTDLDGILNQFDTDSDNDGCSDANEAYNSSTADSNGDGTYGGVIGSGEVDANGQVIGAAYSVPNTNTYIATSVSITTQPTNQSTNVGGNETFSVVVSAISTTAFVNGTPDYTLPVPASDVSGVTVYQWQEDSGSGFGNITDGGVYSGANTPTLTLTGVTAAMNGYSYQVIITHPNNICTSITSSAGILTLIDAVDDATPADLSSVNGYTGGVAGDITTNDTLNGVAVVDTEITISVIADGGLTGVSIASNGTISVPAGTPAGTYNVTYQICENLNSTN</sequence>
<dbReference type="InterPro" id="IPR018247">
    <property type="entry name" value="EF_Hand_1_Ca_BS"/>
</dbReference>
<feature type="compositionally biased region" description="Gly residues" evidence="1">
    <location>
        <begin position="248"/>
        <end position="267"/>
    </location>
</feature>
<dbReference type="PROSITE" id="PS00018">
    <property type="entry name" value="EF_HAND_1"/>
    <property type="match status" value="1"/>
</dbReference>
<evidence type="ECO:0000313" key="3">
    <source>
        <dbReference type="Proteomes" id="UP000817854"/>
    </source>
</evidence>
<name>A0ABX0IWZ0_9FLAO</name>
<evidence type="ECO:0000313" key="2">
    <source>
        <dbReference type="EMBL" id="NHN26295.1"/>
    </source>
</evidence>
<comment type="caution">
    <text evidence="2">The sequence shown here is derived from an EMBL/GenBank/DDBJ whole genome shotgun (WGS) entry which is preliminary data.</text>
</comment>
<organism evidence="2 3">
    <name type="scientific">Flavobacterium jejuense</name>
    <dbReference type="NCBI Taxonomy" id="1544455"/>
    <lineage>
        <taxon>Bacteria</taxon>
        <taxon>Pseudomonadati</taxon>
        <taxon>Bacteroidota</taxon>
        <taxon>Flavobacteriia</taxon>
        <taxon>Flavobacteriales</taxon>
        <taxon>Flavobacteriaceae</taxon>
        <taxon>Flavobacterium</taxon>
    </lineage>
</organism>
<accession>A0ABX0IWZ0</accession>
<reference evidence="2" key="1">
    <citation type="submission" date="2019-05" db="EMBL/GenBank/DDBJ databases">
        <authorList>
            <person name="Lianzixin W."/>
        </authorList>
    </citation>
    <scope>NUCLEOTIDE SEQUENCE</scope>
    <source>
        <strain evidence="2">EC11</strain>
    </source>
</reference>
<protein>
    <submittedName>
        <fullName evidence="2">Uncharacterized protein</fullName>
    </submittedName>
</protein>
<dbReference type="RefSeq" id="WP_394352423.1">
    <property type="nucleotide sequence ID" value="NZ_VEVQ02000006.1"/>
</dbReference>
<evidence type="ECO:0000256" key="1">
    <source>
        <dbReference type="SAM" id="MobiDB-lite"/>
    </source>
</evidence>
<reference evidence="2" key="2">
    <citation type="submission" date="2020-02" db="EMBL/GenBank/DDBJ databases">
        <title>Flavobacterium profundi sp. nov., isolated from a deep-sea seamount.</title>
        <authorList>
            <person name="Zhang D.-C."/>
        </authorList>
    </citation>
    <scope>NUCLEOTIDE SEQUENCE</scope>
    <source>
        <strain evidence="2">EC11</strain>
    </source>
</reference>
<feature type="region of interest" description="Disordered" evidence="1">
    <location>
        <begin position="245"/>
        <end position="267"/>
    </location>
</feature>
<dbReference type="EMBL" id="VEVQ02000006">
    <property type="protein sequence ID" value="NHN26295.1"/>
    <property type="molecule type" value="Genomic_DNA"/>
</dbReference>
<feature type="non-terminal residue" evidence="2">
    <location>
        <position position="805"/>
    </location>
</feature>
<dbReference type="Proteomes" id="UP000817854">
    <property type="component" value="Unassembled WGS sequence"/>
</dbReference>
<proteinExistence type="predicted"/>